<evidence type="ECO:0000256" key="11">
    <source>
        <dbReference type="ARBA" id="ARBA00023209"/>
    </source>
</evidence>
<comment type="caution">
    <text evidence="14">The sequence shown here is derived from an EMBL/GenBank/DDBJ whole genome shotgun (WGS) entry which is preliminary data.</text>
</comment>
<keyword evidence="6" id="KW-0547">Nucleotide-binding</keyword>
<evidence type="ECO:0000313" key="15">
    <source>
        <dbReference type="Proteomes" id="UP000267368"/>
    </source>
</evidence>
<keyword evidence="7" id="KW-0418">Kinase</keyword>
<evidence type="ECO:0000256" key="2">
    <source>
        <dbReference type="ARBA" id="ARBA00005983"/>
    </source>
</evidence>
<protein>
    <submittedName>
        <fullName evidence="14">Protein BmrU</fullName>
    </submittedName>
</protein>
<evidence type="ECO:0000256" key="9">
    <source>
        <dbReference type="ARBA" id="ARBA00022842"/>
    </source>
</evidence>
<keyword evidence="11" id="KW-0594">Phospholipid biosynthesis</keyword>
<dbReference type="Proteomes" id="UP000267368">
    <property type="component" value="Unassembled WGS sequence"/>
</dbReference>
<comment type="cofactor">
    <cofactor evidence="1">
        <name>Mg(2+)</name>
        <dbReference type="ChEBI" id="CHEBI:18420"/>
    </cofactor>
</comment>
<dbReference type="InterPro" id="IPR016064">
    <property type="entry name" value="NAD/diacylglycerol_kinase_sf"/>
</dbReference>
<dbReference type="InterPro" id="IPR050187">
    <property type="entry name" value="Lipid_Phosphate_FormReg"/>
</dbReference>
<dbReference type="SUPFAM" id="SSF111331">
    <property type="entry name" value="NAD kinase/diacylglycerol kinase-like"/>
    <property type="match status" value="1"/>
</dbReference>
<dbReference type="PANTHER" id="PTHR12358:SF106">
    <property type="entry name" value="LIPID KINASE YEGS"/>
    <property type="match status" value="1"/>
</dbReference>
<dbReference type="InterPro" id="IPR045540">
    <property type="entry name" value="YegS/DAGK_C"/>
</dbReference>
<dbReference type="GO" id="GO:0005886">
    <property type="term" value="C:plasma membrane"/>
    <property type="evidence" value="ECO:0007669"/>
    <property type="project" value="TreeGrafter"/>
</dbReference>
<keyword evidence="8" id="KW-0067">ATP-binding</keyword>
<dbReference type="InterPro" id="IPR005218">
    <property type="entry name" value="Diacylglycerol/lipid_kinase"/>
</dbReference>
<dbReference type="GO" id="GO:0046872">
    <property type="term" value="F:metal ion binding"/>
    <property type="evidence" value="ECO:0007669"/>
    <property type="project" value="UniProtKB-KW"/>
</dbReference>
<sequence>MRRLGNALAIVNPAAQNGNGARGAAFLRYAGASDASPFQSLSIETTREPGHARALAAAAGAYDTVVVVGGDGVVHEAAAGLLEIACEHRPVLGLLPCGNGNDYARTLGMPLAFDDAFSALSHATRRAADVGIVNGTPFMQTLSFGLDAAIALGTHERRVKTGRTGTRLFLEEGIEQLMFHRDEYAYELSIDGGEPQRRSMFLFAVQVGPTYGGGFKICPDADPCDGVFDCCIAHPPIGFARAAKLFLSAKDGKHTGNADVLSFYRAKRLSVSFSAAPPAQVDGERIVADRFDISILPREIDVLFFDRRA</sequence>
<keyword evidence="3" id="KW-0444">Lipid biosynthesis</keyword>
<dbReference type="GO" id="GO:0016301">
    <property type="term" value="F:kinase activity"/>
    <property type="evidence" value="ECO:0007669"/>
    <property type="project" value="UniProtKB-KW"/>
</dbReference>
<dbReference type="OrthoDB" id="142078at2"/>
<evidence type="ECO:0000256" key="12">
    <source>
        <dbReference type="ARBA" id="ARBA00023264"/>
    </source>
</evidence>
<dbReference type="PROSITE" id="PS50146">
    <property type="entry name" value="DAGK"/>
    <property type="match status" value="1"/>
</dbReference>
<evidence type="ECO:0000313" key="14">
    <source>
        <dbReference type="EMBL" id="RNL21337.1"/>
    </source>
</evidence>
<name>A0A3N0AGQ7_9ACTN</name>
<organism evidence="14 15">
    <name type="scientific">Slackia faecicanis</name>
    <dbReference type="NCBI Taxonomy" id="255723"/>
    <lineage>
        <taxon>Bacteria</taxon>
        <taxon>Bacillati</taxon>
        <taxon>Actinomycetota</taxon>
        <taxon>Coriobacteriia</taxon>
        <taxon>Eggerthellales</taxon>
        <taxon>Eggerthellaceae</taxon>
        <taxon>Slackia</taxon>
    </lineage>
</organism>
<evidence type="ECO:0000256" key="5">
    <source>
        <dbReference type="ARBA" id="ARBA00022723"/>
    </source>
</evidence>
<gene>
    <name evidence="14" type="ORF">DMP07_00330</name>
</gene>
<evidence type="ECO:0000256" key="1">
    <source>
        <dbReference type="ARBA" id="ARBA00001946"/>
    </source>
</evidence>
<dbReference type="Pfam" id="PF00781">
    <property type="entry name" value="DAGK_cat"/>
    <property type="match status" value="1"/>
</dbReference>
<dbReference type="InterPro" id="IPR017438">
    <property type="entry name" value="ATP-NAD_kinase_N"/>
</dbReference>
<keyword evidence="15" id="KW-1185">Reference proteome</keyword>
<dbReference type="Gene3D" id="2.60.200.40">
    <property type="match status" value="1"/>
</dbReference>
<evidence type="ECO:0000256" key="4">
    <source>
        <dbReference type="ARBA" id="ARBA00022679"/>
    </source>
</evidence>
<dbReference type="InterPro" id="IPR001206">
    <property type="entry name" value="Diacylglycerol_kinase_cat_dom"/>
</dbReference>
<dbReference type="NCBIfam" id="TIGR00147">
    <property type="entry name" value="YegS/Rv2252/BmrU family lipid kinase"/>
    <property type="match status" value="1"/>
</dbReference>
<evidence type="ECO:0000256" key="8">
    <source>
        <dbReference type="ARBA" id="ARBA00022840"/>
    </source>
</evidence>
<keyword evidence="12" id="KW-1208">Phospholipid metabolism</keyword>
<evidence type="ECO:0000259" key="13">
    <source>
        <dbReference type="PROSITE" id="PS50146"/>
    </source>
</evidence>
<dbReference type="Gene3D" id="3.40.50.10330">
    <property type="entry name" value="Probable inorganic polyphosphate/atp-NAD kinase, domain 1"/>
    <property type="match status" value="1"/>
</dbReference>
<keyword evidence="4" id="KW-0808">Transferase</keyword>
<dbReference type="SMART" id="SM00046">
    <property type="entry name" value="DAGKc"/>
    <property type="match status" value="1"/>
</dbReference>
<dbReference type="RefSeq" id="WP_123197179.1">
    <property type="nucleotide sequence ID" value="NZ_QICB01000001.1"/>
</dbReference>
<dbReference type="Pfam" id="PF19279">
    <property type="entry name" value="YegS_C"/>
    <property type="match status" value="1"/>
</dbReference>
<feature type="domain" description="DAGKc" evidence="13">
    <location>
        <begin position="2"/>
        <end position="137"/>
    </location>
</feature>
<dbReference type="PANTHER" id="PTHR12358">
    <property type="entry name" value="SPHINGOSINE KINASE"/>
    <property type="match status" value="1"/>
</dbReference>
<keyword evidence="9" id="KW-0460">Magnesium</keyword>
<accession>A0A3N0AGQ7</accession>
<dbReference type="GO" id="GO:0008654">
    <property type="term" value="P:phospholipid biosynthetic process"/>
    <property type="evidence" value="ECO:0007669"/>
    <property type="project" value="UniProtKB-KW"/>
</dbReference>
<dbReference type="AlphaFoldDB" id="A0A3N0AGQ7"/>
<keyword evidence="5" id="KW-0479">Metal-binding</keyword>
<reference evidence="15" key="1">
    <citation type="submission" date="2018-05" db="EMBL/GenBank/DDBJ databases">
        <title>Genome Sequencing of selected type strains of the family Eggerthellaceae.</title>
        <authorList>
            <person name="Danylec N."/>
            <person name="Stoll D.A."/>
            <person name="Doetsch A."/>
            <person name="Huch M."/>
        </authorList>
    </citation>
    <scope>NUCLEOTIDE SEQUENCE [LARGE SCALE GENOMIC DNA]</scope>
    <source>
        <strain evidence="15">DSM 17537</strain>
    </source>
</reference>
<evidence type="ECO:0000256" key="7">
    <source>
        <dbReference type="ARBA" id="ARBA00022777"/>
    </source>
</evidence>
<evidence type="ECO:0000256" key="10">
    <source>
        <dbReference type="ARBA" id="ARBA00023098"/>
    </source>
</evidence>
<evidence type="ECO:0000256" key="6">
    <source>
        <dbReference type="ARBA" id="ARBA00022741"/>
    </source>
</evidence>
<dbReference type="GO" id="GO:0005524">
    <property type="term" value="F:ATP binding"/>
    <property type="evidence" value="ECO:0007669"/>
    <property type="project" value="UniProtKB-KW"/>
</dbReference>
<keyword evidence="10" id="KW-0443">Lipid metabolism</keyword>
<evidence type="ECO:0000256" key="3">
    <source>
        <dbReference type="ARBA" id="ARBA00022516"/>
    </source>
</evidence>
<comment type="similarity">
    <text evidence="2">Belongs to the diacylglycerol/lipid kinase family.</text>
</comment>
<dbReference type="EMBL" id="QICB01000001">
    <property type="protein sequence ID" value="RNL21337.1"/>
    <property type="molecule type" value="Genomic_DNA"/>
</dbReference>
<proteinExistence type="inferred from homology"/>